<evidence type="ECO:0000313" key="3">
    <source>
        <dbReference type="Proteomes" id="UP000294200"/>
    </source>
</evidence>
<keyword evidence="3" id="KW-1185">Reference proteome</keyword>
<accession>A0A4R0XJY0</accession>
<organism evidence="2 3">
    <name type="scientific">Paraburkholderia steynii</name>
    <dbReference type="NCBI Taxonomy" id="1245441"/>
    <lineage>
        <taxon>Bacteria</taxon>
        <taxon>Pseudomonadati</taxon>
        <taxon>Pseudomonadota</taxon>
        <taxon>Betaproteobacteria</taxon>
        <taxon>Burkholderiales</taxon>
        <taxon>Burkholderiaceae</taxon>
        <taxon>Paraburkholderia</taxon>
    </lineage>
</organism>
<feature type="region of interest" description="Disordered" evidence="1">
    <location>
        <begin position="95"/>
        <end position="135"/>
    </location>
</feature>
<name>A0A4R0XJY0_9BURK</name>
<dbReference type="Proteomes" id="UP000294200">
    <property type="component" value="Unassembled WGS sequence"/>
</dbReference>
<evidence type="ECO:0000256" key="1">
    <source>
        <dbReference type="SAM" id="MobiDB-lite"/>
    </source>
</evidence>
<evidence type="ECO:0000313" key="2">
    <source>
        <dbReference type="EMBL" id="TCG08350.1"/>
    </source>
</evidence>
<sequence>MNGNRISWKPNEQTAVANEVHRIWQRDPSIHIVLAVDQAQRAVLDADRHRNLRNARPNELKPWLDRELETIRAMAERRAAADSLFSAPPNVAVIVPPTPAPDDAAPSSSEPAATNADDAVTDETPKASRKTTHWRDVEKRAVAEKALEMMERWPDMKKLEAFRKAQELVIEPERQRDISGWSLISAWADPMVDLIKTDREIAEAQAREERERIERENAERIEHEAAQQARRDAEAREREEQEAATQRAIDERVEAEVQARMRLLPFESLIRMFALKVAREAIAAFSDELQTSIMSSVITAAAESVQRAETTPSDDEASHLVVRPTNRLPRVGVVGLLNQQEHDIERAFAGRVSFVFVKSQREGGNAHGGHGMLDKCRTCDLVISMTDHVGADVAAAAKKLHVPFKEIGGKVSALKSWLNEWLDGGIALKAA</sequence>
<protein>
    <recommendedName>
        <fullName evidence="4">DUF2325 domain-containing protein</fullName>
    </recommendedName>
</protein>
<feature type="compositionally biased region" description="Basic and acidic residues" evidence="1">
    <location>
        <begin position="219"/>
        <end position="241"/>
    </location>
</feature>
<gene>
    <name evidence="2" type="ORF">BZM27_12505</name>
</gene>
<feature type="compositionally biased region" description="Low complexity" evidence="1">
    <location>
        <begin position="95"/>
        <end position="116"/>
    </location>
</feature>
<reference evidence="2 3" key="1">
    <citation type="submission" date="2017-02" db="EMBL/GenBank/DDBJ databases">
        <title>Paraburkholderia sophoroidis sp. nov. and Paraburkholderia steynii sp. nov. rhizobial symbionts of the fynbos legume Hypocalyptus sophoroides.</title>
        <authorList>
            <person name="Steenkamp E.T."/>
            <person name="Beukes C.W."/>
            <person name="Van Zyl E."/>
            <person name="Avontuur J."/>
            <person name="Chan W.Y."/>
            <person name="Hassen A."/>
            <person name="Palmer M."/>
            <person name="Mthombeni L."/>
            <person name="Phalane F."/>
            <person name="Sereme K."/>
            <person name="Venter S.N."/>
        </authorList>
    </citation>
    <scope>NUCLEOTIDE SEQUENCE [LARGE SCALE GENOMIC DNA]</scope>
    <source>
        <strain evidence="2 3">HC1.1ba</strain>
    </source>
</reference>
<evidence type="ECO:0008006" key="4">
    <source>
        <dbReference type="Google" id="ProtNLM"/>
    </source>
</evidence>
<comment type="caution">
    <text evidence="2">The sequence shown here is derived from an EMBL/GenBank/DDBJ whole genome shotgun (WGS) entry which is preliminary data.</text>
</comment>
<dbReference type="AlphaFoldDB" id="A0A4R0XJY0"/>
<proteinExistence type="predicted"/>
<dbReference type="EMBL" id="MWML01000036">
    <property type="protein sequence ID" value="TCG08350.1"/>
    <property type="molecule type" value="Genomic_DNA"/>
</dbReference>
<feature type="region of interest" description="Disordered" evidence="1">
    <location>
        <begin position="219"/>
        <end position="247"/>
    </location>
</feature>